<keyword evidence="1 6" id="KW-0436">Ligase</keyword>
<keyword evidence="2 4" id="KW-0547">Nucleotide-binding</keyword>
<proteinExistence type="predicted"/>
<dbReference type="Pfam" id="PF13380">
    <property type="entry name" value="CoA_binding_2"/>
    <property type="match status" value="1"/>
</dbReference>
<name>A0A544TDR8_9BACI</name>
<accession>A0A544TDR8</accession>
<dbReference type="Pfam" id="PF13549">
    <property type="entry name" value="ATP-grasp_5"/>
    <property type="match status" value="1"/>
</dbReference>
<dbReference type="InterPro" id="IPR011761">
    <property type="entry name" value="ATP-grasp"/>
</dbReference>
<dbReference type="PANTHER" id="PTHR43334:SF1">
    <property type="entry name" value="3-HYDROXYPROPIONATE--COA LIGASE [ADP-FORMING]"/>
    <property type="match status" value="1"/>
</dbReference>
<dbReference type="RefSeq" id="WP_142606782.1">
    <property type="nucleotide sequence ID" value="NZ_VDGG01000014.1"/>
</dbReference>
<dbReference type="Pfam" id="PF13607">
    <property type="entry name" value="Succ_CoA_lig"/>
    <property type="match status" value="1"/>
</dbReference>
<evidence type="ECO:0000256" key="4">
    <source>
        <dbReference type="PROSITE-ProRule" id="PRU00409"/>
    </source>
</evidence>
<dbReference type="EMBL" id="VDGG01000014">
    <property type="protein sequence ID" value="TQR15581.1"/>
    <property type="molecule type" value="Genomic_DNA"/>
</dbReference>
<dbReference type="SUPFAM" id="SSF52210">
    <property type="entry name" value="Succinyl-CoA synthetase domains"/>
    <property type="match status" value="2"/>
</dbReference>
<dbReference type="InterPro" id="IPR003781">
    <property type="entry name" value="CoA-bd"/>
</dbReference>
<dbReference type="SMART" id="SM00881">
    <property type="entry name" value="CoA_binding"/>
    <property type="match status" value="1"/>
</dbReference>
<evidence type="ECO:0000313" key="7">
    <source>
        <dbReference type="Proteomes" id="UP000318937"/>
    </source>
</evidence>
<dbReference type="PANTHER" id="PTHR43334">
    <property type="entry name" value="ACETATE--COA LIGASE [ADP-FORMING]"/>
    <property type="match status" value="1"/>
</dbReference>
<dbReference type="InterPro" id="IPR032875">
    <property type="entry name" value="Succ_CoA_lig_flav_dom"/>
</dbReference>
<dbReference type="Gene3D" id="3.40.50.720">
    <property type="entry name" value="NAD(P)-binding Rossmann-like Domain"/>
    <property type="match status" value="1"/>
</dbReference>
<dbReference type="GO" id="GO:0005524">
    <property type="term" value="F:ATP binding"/>
    <property type="evidence" value="ECO:0007669"/>
    <property type="project" value="UniProtKB-UniRule"/>
</dbReference>
<dbReference type="OrthoDB" id="9807426at2"/>
<dbReference type="PROSITE" id="PS50975">
    <property type="entry name" value="ATP_GRASP"/>
    <property type="match status" value="1"/>
</dbReference>
<dbReference type="Gene3D" id="3.40.50.261">
    <property type="entry name" value="Succinyl-CoA synthetase domains"/>
    <property type="match status" value="2"/>
</dbReference>
<dbReference type="Gene3D" id="3.30.470.20">
    <property type="entry name" value="ATP-grasp fold, B domain"/>
    <property type="match status" value="1"/>
</dbReference>
<feature type="domain" description="ATP-grasp" evidence="5">
    <location>
        <begin position="494"/>
        <end position="701"/>
    </location>
</feature>
<dbReference type="AlphaFoldDB" id="A0A544TDR8"/>
<dbReference type="SUPFAM" id="SSF51735">
    <property type="entry name" value="NAD(P)-binding Rossmann-fold domains"/>
    <property type="match status" value="1"/>
</dbReference>
<gene>
    <name evidence="6" type="ORF">FG383_08235</name>
</gene>
<organism evidence="6 7">
    <name type="scientific">Psychrobacillus soli</name>
    <dbReference type="NCBI Taxonomy" id="1543965"/>
    <lineage>
        <taxon>Bacteria</taxon>
        <taxon>Bacillati</taxon>
        <taxon>Bacillota</taxon>
        <taxon>Bacilli</taxon>
        <taxon>Bacillales</taxon>
        <taxon>Bacillaceae</taxon>
        <taxon>Psychrobacillus</taxon>
    </lineage>
</organism>
<evidence type="ECO:0000313" key="6">
    <source>
        <dbReference type="EMBL" id="TQR15581.1"/>
    </source>
</evidence>
<dbReference type="Proteomes" id="UP000318937">
    <property type="component" value="Unassembled WGS sequence"/>
</dbReference>
<sequence length="701" mass="76872">MREQNLQMLVKPVQTIAIVGANYRFATSVMLDNLNKMGFKGRIYLVNPRYETIDGIQCYQSLLEIEDQIDVVVGLVNPHLMVEVARDASKINAKLLVIPGGGYGESGLDGEEIQKNILESASKSGMRIIGPNCMGYFDMHHNFTPYIGTLHRPLRPIKKGSVSIISQSGSVNDAFVASRLGINKIYSTGNEADIKMADYINLLANDSETSVIILYIEAVRNHDSFLKALDLCSANKKPVIAMKVGRTKKSAAVANAHSGALAGDYKIEKLVLEEHGLIFVDDIDEAVAVAQLLSQPFLPSKNTVSALTVSGGQAGILLDLAEDYGVEFPDFSEETKRKLGNEIPELGTLSNPLDVWGKSSKEFSEVSNTCLSALANDSNIGIVSVAIDAPIGQGNHEFDFTGTPAKDLAELRKNSDKPFLYFSHIQTEFDPRVLSILDDAGIPVIQGSRNALIACRALFQYKEFLDRTDQTPIYSVNNTVLQEEPTLLHDDEGRELLEENGFPSPREKVVTSLQEAINYSDAIGYPVVLKAQGLAHKTDVGGVALNLKNADELKTAWKGMEHLHSPFYLIQEMVTDGFETILAYKTDIHYGPIVVFGIGGIFTELFKEVVLAVPPISNEKAEQMIRSIPMLWKNVQGYRGNPPLDLDALIRSIVQMGKTATEKYEEIVEFEINPLAVREKGVVALDVLASVKNQALKSVVS</sequence>
<evidence type="ECO:0000259" key="5">
    <source>
        <dbReference type="PROSITE" id="PS50975"/>
    </source>
</evidence>
<keyword evidence="3 4" id="KW-0067">ATP-binding</keyword>
<evidence type="ECO:0000256" key="1">
    <source>
        <dbReference type="ARBA" id="ARBA00022598"/>
    </source>
</evidence>
<dbReference type="GO" id="GO:0016874">
    <property type="term" value="F:ligase activity"/>
    <property type="evidence" value="ECO:0007669"/>
    <property type="project" value="UniProtKB-KW"/>
</dbReference>
<dbReference type="SUPFAM" id="SSF56059">
    <property type="entry name" value="Glutathione synthetase ATP-binding domain-like"/>
    <property type="match status" value="1"/>
</dbReference>
<reference evidence="6 7" key="1">
    <citation type="submission" date="2019-05" db="EMBL/GenBank/DDBJ databases">
        <title>Psychrobacillus vulpis sp. nov., a new species isolated from feces of a red fox that inhabits in The Tablas de Daimiel Natural Park, Albacete, Spain.</title>
        <authorList>
            <person name="Rodriguez M."/>
            <person name="Reina J.C."/>
            <person name="Bejar V."/>
            <person name="Llamas I."/>
        </authorList>
    </citation>
    <scope>NUCLEOTIDE SEQUENCE [LARGE SCALE GENOMIC DNA]</scope>
    <source>
        <strain evidence="6 7">NHI-2</strain>
    </source>
</reference>
<dbReference type="InterPro" id="IPR016102">
    <property type="entry name" value="Succinyl-CoA_synth-like"/>
</dbReference>
<evidence type="ECO:0000256" key="3">
    <source>
        <dbReference type="ARBA" id="ARBA00022840"/>
    </source>
</evidence>
<dbReference type="InterPro" id="IPR051538">
    <property type="entry name" value="Acyl-CoA_Synth/Transferase"/>
</dbReference>
<dbReference type="InterPro" id="IPR036291">
    <property type="entry name" value="NAD(P)-bd_dom_sf"/>
</dbReference>
<protein>
    <submittedName>
        <fullName evidence="6">Acetate--CoA ligase family protein</fullName>
    </submittedName>
</protein>
<dbReference type="InterPro" id="IPR013815">
    <property type="entry name" value="ATP_grasp_subdomain_1"/>
</dbReference>
<dbReference type="GO" id="GO:0046872">
    <property type="term" value="F:metal ion binding"/>
    <property type="evidence" value="ECO:0007669"/>
    <property type="project" value="InterPro"/>
</dbReference>
<keyword evidence="7" id="KW-1185">Reference proteome</keyword>
<comment type="caution">
    <text evidence="6">The sequence shown here is derived from an EMBL/GenBank/DDBJ whole genome shotgun (WGS) entry which is preliminary data.</text>
</comment>
<dbReference type="Gene3D" id="3.30.1490.20">
    <property type="entry name" value="ATP-grasp fold, A domain"/>
    <property type="match status" value="1"/>
</dbReference>
<evidence type="ECO:0000256" key="2">
    <source>
        <dbReference type="ARBA" id="ARBA00022741"/>
    </source>
</evidence>